<dbReference type="InterPro" id="IPR036426">
    <property type="entry name" value="Bulb-type_lectin_dom_sf"/>
</dbReference>
<dbReference type="EMBL" id="ML738314">
    <property type="protein sequence ID" value="KAE8315148.1"/>
    <property type="molecule type" value="Genomic_DNA"/>
</dbReference>
<dbReference type="InterPro" id="IPR001480">
    <property type="entry name" value="Bulb-type_lectin_dom"/>
</dbReference>
<dbReference type="GO" id="GO:0030246">
    <property type="term" value="F:carbohydrate binding"/>
    <property type="evidence" value="ECO:0007669"/>
    <property type="project" value="UniProtKB-KW"/>
</dbReference>
<accession>A0A5N6W3P1</accession>
<organism evidence="2 3">
    <name type="scientific">Aspergillus transmontanensis</name>
    <dbReference type="NCBI Taxonomy" id="1034304"/>
    <lineage>
        <taxon>Eukaryota</taxon>
        <taxon>Fungi</taxon>
        <taxon>Dikarya</taxon>
        <taxon>Ascomycota</taxon>
        <taxon>Pezizomycotina</taxon>
        <taxon>Eurotiomycetes</taxon>
        <taxon>Eurotiomycetidae</taxon>
        <taxon>Eurotiales</taxon>
        <taxon>Aspergillaceae</taxon>
        <taxon>Aspergillus</taxon>
        <taxon>Aspergillus subgen. Circumdati</taxon>
    </lineage>
</organism>
<dbReference type="SMART" id="SM00108">
    <property type="entry name" value="B_lectin"/>
    <property type="match status" value="1"/>
</dbReference>
<gene>
    <name evidence="2" type="ORF">BDV41DRAFT_531983</name>
</gene>
<sequence>MDSPTLHAGQWLKPGQSIYSDNGRCEFKMQEDGKFAVYWNGECRWQNTVHTNWEVKGLHLQEDGNLCVYAKDDTILWQSNTARSNGHEAFLTAQDDGNVVLYAGKDQPVWASNTQWT</sequence>
<proteinExistence type="predicted"/>
<dbReference type="AlphaFoldDB" id="A0A5N6W3P1"/>
<dbReference type="PROSITE" id="PS50927">
    <property type="entry name" value="BULB_LECTIN"/>
    <property type="match status" value="1"/>
</dbReference>
<keyword evidence="2" id="KW-0430">Lectin</keyword>
<evidence type="ECO:0000313" key="3">
    <source>
        <dbReference type="Proteomes" id="UP000325433"/>
    </source>
</evidence>
<dbReference type="Gene3D" id="2.90.10.10">
    <property type="entry name" value="Bulb-type lectin domain"/>
    <property type="match status" value="2"/>
</dbReference>
<feature type="domain" description="Bulb-type lectin" evidence="1">
    <location>
        <begin position="3"/>
        <end position="114"/>
    </location>
</feature>
<dbReference type="Proteomes" id="UP000325433">
    <property type="component" value="Unassembled WGS sequence"/>
</dbReference>
<dbReference type="SUPFAM" id="SSF51110">
    <property type="entry name" value="alpha-D-mannose-specific plant lectins"/>
    <property type="match status" value="1"/>
</dbReference>
<keyword evidence="3" id="KW-1185">Reference proteome</keyword>
<evidence type="ECO:0000259" key="1">
    <source>
        <dbReference type="PROSITE" id="PS50927"/>
    </source>
</evidence>
<name>A0A5N6W3P1_9EURO</name>
<reference evidence="3" key="1">
    <citation type="submission" date="2019-04" db="EMBL/GenBank/DDBJ databases">
        <title>Friends and foes A comparative genomics studyof 23 Aspergillus species from section Flavi.</title>
        <authorList>
            <consortium name="DOE Joint Genome Institute"/>
            <person name="Kjaerbolling I."/>
            <person name="Vesth T."/>
            <person name="Frisvad J.C."/>
            <person name="Nybo J.L."/>
            <person name="Theobald S."/>
            <person name="Kildgaard S."/>
            <person name="Isbrandt T."/>
            <person name="Kuo A."/>
            <person name="Sato A."/>
            <person name="Lyhne E.K."/>
            <person name="Kogle M.E."/>
            <person name="Wiebenga A."/>
            <person name="Kun R.S."/>
            <person name="Lubbers R.J."/>
            <person name="Makela M.R."/>
            <person name="Barry K."/>
            <person name="Chovatia M."/>
            <person name="Clum A."/>
            <person name="Daum C."/>
            <person name="Haridas S."/>
            <person name="He G."/>
            <person name="LaButti K."/>
            <person name="Lipzen A."/>
            <person name="Mondo S."/>
            <person name="Riley R."/>
            <person name="Salamov A."/>
            <person name="Simmons B.A."/>
            <person name="Magnuson J.K."/>
            <person name="Henrissat B."/>
            <person name="Mortensen U.H."/>
            <person name="Larsen T.O."/>
            <person name="Devries R.P."/>
            <person name="Grigoriev I.V."/>
            <person name="Machida M."/>
            <person name="Baker S.E."/>
            <person name="Andersen M.R."/>
        </authorList>
    </citation>
    <scope>NUCLEOTIDE SEQUENCE [LARGE SCALE GENOMIC DNA]</scope>
    <source>
        <strain evidence="3">CBS 130015</strain>
    </source>
</reference>
<protein>
    <submittedName>
        <fullName evidence="2">Bulb-type lectin domain-containing protein</fullName>
    </submittedName>
</protein>
<evidence type="ECO:0000313" key="2">
    <source>
        <dbReference type="EMBL" id="KAE8315148.1"/>
    </source>
</evidence>